<evidence type="ECO:0000256" key="1">
    <source>
        <dbReference type="ARBA" id="ARBA00005417"/>
    </source>
</evidence>
<dbReference type="InterPro" id="IPR050319">
    <property type="entry name" value="ABC_transp_ATP-bind"/>
</dbReference>
<dbReference type="PATRIC" id="fig|69279.3.peg.2411"/>
<dbReference type="PANTHER" id="PTHR43776">
    <property type="entry name" value="TRANSPORT ATP-BINDING PROTEIN"/>
    <property type="match status" value="1"/>
</dbReference>
<dbReference type="GO" id="GO:0016887">
    <property type="term" value="F:ATP hydrolysis activity"/>
    <property type="evidence" value="ECO:0007669"/>
    <property type="project" value="InterPro"/>
</dbReference>
<dbReference type="Pfam" id="PF00005">
    <property type="entry name" value="ABC_tran"/>
    <property type="match status" value="1"/>
</dbReference>
<dbReference type="SMART" id="SM00382">
    <property type="entry name" value="AAA"/>
    <property type="match status" value="1"/>
</dbReference>
<dbReference type="Gene3D" id="3.40.50.300">
    <property type="entry name" value="P-loop containing nucleotide triphosphate hydrolases"/>
    <property type="match status" value="1"/>
</dbReference>
<dbReference type="InterPro" id="IPR027417">
    <property type="entry name" value="P-loop_NTPase"/>
</dbReference>
<evidence type="ECO:0000256" key="4">
    <source>
        <dbReference type="ARBA" id="ARBA00022840"/>
    </source>
</evidence>
<dbReference type="GO" id="GO:0005524">
    <property type="term" value="F:ATP binding"/>
    <property type="evidence" value="ECO:0007669"/>
    <property type="project" value="UniProtKB-KW"/>
</dbReference>
<name>A0A011ULE6_9HYPH</name>
<dbReference type="SUPFAM" id="SSF52540">
    <property type="entry name" value="P-loop containing nucleoside triphosphate hydrolases"/>
    <property type="match status" value="1"/>
</dbReference>
<reference evidence="7 9" key="2">
    <citation type="submission" date="2019-03" db="EMBL/GenBank/DDBJ databases">
        <title>Genomic Encyclopedia of Type Strains, Phase IV (KMG-IV): sequencing the most valuable type-strain genomes for metagenomic binning, comparative biology and taxonomic classification.</title>
        <authorList>
            <person name="Goeker M."/>
        </authorList>
    </citation>
    <scope>NUCLEOTIDE SEQUENCE [LARGE SCALE GENOMIC DNA]</scope>
    <source>
        <strain evidence="7 9">DSM 11603</strain>
    </source>
</reference>
<accession>A0A011ULE6</accession>
<dbReference type="GO" id="GO:0055085">
    <property type="term" value="P:transmembrane transport"/>
    <property type="evidence" value="ECO:0007669"/>
    <property type="project" value="UniProtKB-ARBA"/>
</dbReference>
<evidence type="ECO:0000313" key="9">
    <source>
        <dbReference type="Proteomes" id="UP000294958"/>
    </source>
</evidence>
<dbReference type="OrthoDB" id="8440418at2"/>
<reference evidence="6 8" key="1">
    <citation type="submission" date="2014-02" db="EMBL/GenBank/DDBJ databases">
        <title>Aquamicrobium defluvii Genome sequencing.</title>
        <authorList>
            <person name="Wang X."/>
        </authorList>
    </citation>
    <scope>NUCLEOTIDE SEQUENCE [LARGE SCALE GENOMIC DNA]</scope>
    <source>
        <strain evidence="6 8">W13Z1</strain>
    </source>
</reference>
<dbReference type="EMBL" id="JENY01000015">
    <property type="protein sequence ID" value="EXL06728.1"/>
    <property type="molecule type" value="Genomic_DNA"/>
</dbReference>
<dbReference type="CDD" id="cd03257">
    <property type="entry name" value="ABC_NikE_OppD_transporters"/>
    <property type="match status" value="1"/>
</dbReference>
<dbReference type="Proteomes" id="UP000019849">
    <property type="component" value="Unassembled WGS sequence"/>
</dbReference>
<evidence type="ECO:0000313" key="6">
    <source>
        <dbReference type="EMBL" id="EXL06728.1"/>
    </source>
</evidence>
<gene>
    <name evidence="6" type="ORF">BG36_05105</name>
    <name evidence="7" type="ORF">DES43_107134</name>
</gene>
<evidence type="ECO:0000313" key="8">
    <source>
        <dbReference type="Proteomes" id="UP000019849"/>
    </source>
</evidence>
<keyword evidence="4 6" id="KW-0067">ATP-binding</keyword>
<evidence type="ECO:0000259" key="5">
    <source>
        <dbReference type="PROSITE" id="PS50893"/>
    </source>
</evidence>
<evidence type="ECO:0000256" key="3">
    <source>
        <dbReference type="ARBA" id="ARBA00022741"/>
    </source>
</evidence>
<dbReference type="STRING" id="69279.BG36_05105"/>
<comment type="similarity">
    <text evidence="1">Belongs to the ABC transporter superfamily.</text>
</comment>
<dbReference type="PROSITE" id="PS00211">
    <property type="entry name" value="ABC_TRANSPORTER_1"/>
    <property type="match status" value="1"/>
</dbReference>
<keyword evidence="9" id="KW-1185">Reference proteome</keyword>
<protein>
    <submittedName>
        <fullName evidence="6">Peptide ABC transporter ATP-binding protein</fullName>
    </submittedName>
    <submittedName>
        <fullName evidence="7">Peptide/nickel transport system ATP-binding protein</fullName>
    </submittedName>
</protein>
<evidence type="ECO:0000256" key="2">
    <source>
        <dbReference type="ARBA" id="ARBA00022448"/>
    </source>
</evidence>
<proteinExistence type="inferred from homology"/>
<dbReference type="AlphaFoldDB" id="A0A011ULE6"/>
<dbReference type="eggNOG" id="COG4608">
    <property type="taxonomic scope" value="Bacteria"/>
</dbReference>
<dbReference type="Proteomes" id="UP000294958">
    <property type="component" value="Unassembled WGS sequence"/>
</dbReference>
<comment type="caution">
    <text evidence="6">The sequence shown here is derived from an EMBL/GenBank/DDBJ whole genome shotgun (WGS) entry which is preliminary data.</text>
</comment>
<dbReference type="InterPro" id="IPR003439">
    <property type="entry name" value="ABC_transporter-like_ATP-bd"/>
</dbReference>
<dbReference type="InterPro" id="IPR017871">
    <property type="entry name" value="ABC_transporter-like_CS"/>
</dbReference>
<evidence type="ECO:0000313" key="7">
    <source>
        <dbReference type="EMBL" id="TDR35966.1"/>
    </source>
</evidence>
<dbReference type="PANTHER" id="PTHR43776:SF7">
    <property type="entry name" value="D,D-DIPEPTIDE TRANSPORT ATP-BINDING PROTEIN DDPF-RELATED"/>
    <property type="match status" value="1"/>
</dbReference>
<sequence length="268" mass="28300">MRAPLLAVQGLTKTYRSGGREVKGLDDVSLSVAAGETIGLVGPSGSGKSTLARVVMRLIEPDAGTIAFGGENLGALNGKALRTVRKRIQMVFQDPSAAFNPRATVADVLADPLRIHGLASPAERPRRIAQLLDSVGLSANLAARPVHAVSGGQRQRVAIARALATEPELIVLDEAVSALDVTVRGQVLDLLVRLQRERGLAYLFVSHDLAVVRAVSHRIAIMDRGRIVETGPAGTVVADPQSETGRALVAAIPRLHISHLNREASQNA</sequence>
<dbReference type="EMBL" id="SNZF01000007">
    <property type="protein sequence ID" value="TDR35966.1"/>
    <property type="molecule type" value="Genomic_DNA"/>
</dbReference>
<dbReference type="InterPro" id="IPR003593">
    <property type="entry name" value="AAA+_ATPase"/>
</dbReference>
<dbReference type="RefSeq" id="WP_035026897.1">
    <property type="nucleotide sequence ID" value="NZ_KK073888.1"/>
</dbReference>
<feature type="domain" description="ABC transporter" evidence="5">
    <location>
        <begin position="6"/>
        <end position="249"/>
    </location>
</feature>
<dbReference type="PROSITE" id="PS50893">
    <property type="entry name" value="ABC_TRANSPORTER_2"/>
    <property type="match status" value="1"/>
</dbReference>
<keyword evidence="3" id="KW-0547">Nucleotide-binding</keyword>
<keyword evidence="2" id="KW-0813">Transport</keyword>
<organism evidence="6 8">
    <name type="scientific">Aquamicrobium defluvii</name>
    <dbReference type="NCBI Taxonomy" id="69279"/>
    <lineage>
        <taxon>Bacteria</taxon>
        <taxon>Pseudomonadati</taxon>
        <taxon>Pseudomonadota</taxon>
        <taxon>Alphaproteobacteria</taxon>
        <taxon>Hyphomicrobiales</taxon>
        <taxon>Phyllobacteriaceae</taxon>
        <taxon>Aquamicrobium</taxon>
    </lineage>
</organism>
<dbReference type="HOGENOM" id="CLU_000604_1_23_5"/>